<organism evidence="2 3">
    <name type="scientific">Pseudorhodoferax aquiterrae</name>
    <dbReference type="NCBI Taxonomy" id="747304"/>
    <lineage>
        <taxon>Bacteria</taxon>
        <taxon>Pseudomonadati</taxon>
        <taxon>Pseudomonadota</taxon>
        <taxon>Betaproteobacteria</taxon>
        <taxon>Burkholderiales</taxon>
        <taxon>Comamonadaceae</taxon>
    </lineage>
</organism>
<sequence length="277" mass="28871">MQNILVLGASGTVGSLLVPALVAAGQRVRAASRHARPFAGAEAARFDFADPATLGPALDGIDSLYLLMPADNLQVEQYLLPVIAAAAARGVKTVLQSVMGVEHEPQNPYRQVELAMQRALPSAVVLRPNWFADNFHGMWAPAVAQGVIALPAGTGASSFIDARDIAACALAALTSTRFNGQAFTLTGPQALDYGAAAALLSQAAGRRIVYQAIDDARFVANLQAAGVPADHGRMLAGLFAAVRAGQTAQVSDAVERMTGRPARTLAQYMADHAGAFR</sequence>
<name>A0ABQ3G9U0_9BURK</name>
<dbReference type="SUPFAM" id="SSF51735">
    <property type="entry name" value="NAD(P)-binding Rossmann-fold domains"/>
    <property type="match status" value="1"/>
</dbReference>
<dbReference type="Pfam" id="PF05368">
    <property type="entry name" value="NmrA"/>
    <property type="match status" value="1"/>
</dbReference>
<dbReference type="Gene3D" id="3.90.25.10">
    <property type="entry name" value="UDP-galactose 4-epimerase, domain 1"/>
    <property type="match status" value="1"/>
</dbReference>
<proteinExistence type="predicted"/>
<protein>
    <submittedName>
        <fullName evidence="2">NAD(P)-dependent oxidoreductase</fullName>
    </submittedName>
</protein>
<evidence type="ECO:0000313" key="3">
    <source>
        <dbReference type="Proteomes" id="UP000626210"/>
    </source>
</evidence>
<dbReference type="InterPro" id="IPR008030">
    <property type="entry name" value="NmrA-like"/>
</dbReference>
<dbReference type="PANTHER" id="PTHR43162:SF1">
    <property type="entry name" value="PRESTALK A DIFFERENTIATION PROTEIN A"/>
    <property type="match status" value="1"/>
</dbReference>
<dbReference type="RefSeq" id="WP_189689776.1">
    <property type="nucleotide sequence ID" value="NZ_BMYK01000023.1"/>
</dbReference>
<dbReference type="InterPro" id="IPR036291">
    <property type="entry name" value="NAD(P)-bd_dom_sf"/>
</dbReference>
<dbReference type="InterPro" id="IPR051604">
    <property type="entry name" value="Ergot_Alk_Oxidoreductase"/>
</dbReference>
<dbReference type="Proteomes" id="UP000626210">
    <property type="component" value="Unassembled WGS sequence"/>
</dbReference>
<dbReference type="Gene3D" id="3.40.50.720">
    <property type="entry name" value="NAD(P)-binding Rossmann-like Domain"/>
    <property type="match status" value="1"/>
</dbReference>
<dbReference type="PANTHER" id="PTHR43162">
    <property type="match status" value="1"/>
</dbReference>
<evidence type="ECO:0000259" key="1">
    <source>
        <dbReference type="Pfam" id="PF05368"/>
    </source>
</evidence>
<comment type="caution">
    <text evidence="2">The sequence shown here is derived from an EMBL/GenBank/DDBJ whole genome shotgun (WGS) entry which is preliminary data.</text>
</comment>
<gene>
    <name evidence="2" type="ORF">GCM10007320_51980</name>
</gene>
<feature type="domain" description="NmrA-like" evidence="1">
    <location>
        <begin position="2"/>
        <end position="242"/>
    </location>
</feature>
<accession>A0ABQ3G9U0</accession>
<reference evidence="3" key="1">
    <citation type="journal article" date="2019" name="Int. J. Syst. Evol. Microbiol.">
        <title>The Global Catalogue of Microorganisms (GCM) 10K type strain sequencing project: providing services to taxonomists for standard genome sequencing and annotation.</title>
        <authorList>
            <consortium name="The Broad Institute Genomics Platform"/>
            <consortium name="The Broad Institute Genome Sequencing Center for Infectious Disease"/>
            <person name="Wu L."/>
            <person name="Ma J."/>
        </authorList>
    </citation>
    <scope>NUCLEOTIDE SEQUENCE [LARGE SCALE GENOMIC DNA]</scope>
    <source>
        <strain evidence="3">KCTC 23314</strain>
    </source>
</reference>
<dbReference type="EMBL" id="BMYK01000023">
    <property type="protein sequence ID" value="GHC97287.1"/>
    <property type="molecule type" value="Genomic_DNA"/>
</dbReference>
<evidence type="ECO:0000313" key="2">
    <source>
        <dbReference type="EMBL" id="GHC97287.1"/>
    </source>
</evidence>
<keyword evidence="3" id="KW-1185">Reference proteome</keyword>